<feature type="domain" description="HTH lacI-type" evidence="4">
    <location>
        <begin position="8"/>
        <end position="62"/>
    </location>
</feature>
<keyword evidence="6" id="KW-1185">Reference proteome</keyword>
<dbReference type="Pfam" id="PF00356">
    <property type="entry name" value="LacI"/>
    <property type="match status" value="1"/>
</dbReference>
<evidence type="ECO:0000256" key="2">
    <source>
        <dbReference type="ARBA" id="ARBA00023125"/>
    </source>
</evidence>
<dbReference type="InterPro" id="IPR000843">
    <property type="entry name" value="HTH_LacI"/>
</dbReference>
<proteinExistence type="predicted"/>
<keyword evidence="3" id="KW-0804">Transcription</keyword>
<protein>
    <submittedName>
        <fullName evidence="5">LacI family transcriptional regulator</fullName>
    </submittedName>
</protein>
<dbReference type="InterPro" id="IPR046335">
    <property type="entry name" value="LacI/GalR-like_sensor"/>
</dbReference>
<dbReference type="AlphaFoldDB" id="A0A8B2NWK1"/>
<evidence type="ECO:0000313" key="6">
    <source>
        <dbReference type="Proteomes" id="UP000249590"/>
    </source>
</evidence>
<evidence type="ECO:0000256" key="3">
    <source>
        <dbReference type="ARBA" id="ARBA00023163"/>
    </source>
</evidence>
<evidence type="ECO:0000259" key="4">
    <source>
        <dbReference type="PROSITE" id="PS50932"/>
    </source>
</evidence>
<dbReference type="Gene3D" id="3.40.50.2300">
    <property type="match status" value="2"/>
</dbReference>
<evidence type="ECO:0000256" key="1">
    <source>
        <dbReference type="ARBA" id="ARBA00023015"/>
    </source>
</evidence>
<keyword evidence="2" id="KW-0238">DNA-binding</keyword>
<dbReference type="EMBL" id="QHHQ01000002">
    <property type="protein sequence ID" value="RAI01742.1"/>
    <property type="molecule type" value="Genomic_DNA"/>
</dbReference>
<dbReference type="SUPFAM" id="SSF53822">
    <property type="entry name" value="Periplasmic binding protein-like I"/>
    <property type="match status" value="1"/>
</dbReference>
<accession>A0A8B2NWK1</accession>
<dbReference type="GO" id="GO:0003700">
    <property type="term" value="F:DNA-binding transcription factor activity"/>
    <property type="evidence" value="ECO:0007669"/>
    <property type="project" value="TreeGrafter"/>
</dbReference>
<organism evidence="5 6">
    <name type="scientific">Acuticoccus sediminis</name>
    <dbReference type="NCBI Taxonomy" id="2184697"/>
    <lineage>
        <taxon>Bacteria</taxon>
        <taxon>Pseudomonadati</taxon>
        <taxon>Pseudomonadota</taxon>
        <taxon>Alphaproteobacteria</taxon>
        <taxon>Hyphomicrobiales</taxon>
        <taxon>Amorphaceae</taxon>
        <taxon>Acuticoccus</taxon>
    </lineage>
</organism>
<dbReference type="CDD" id="cd01392">
    <property type="entry name" value="HTH_LacI"/>
    <property type="match status" value="1"/>
</dbReference>
<dbReference type="PROSITE" id="PS00356">
    <property type="entry name" value="HTH_LACI_1"/>
    <property type="match status" value="1"/>
</dbReference>
<dbReference type="SMART" id="SM00354">
    <property type="entry name" value="HTH_LACI"/>
    <property type="match status" value="1"/>
</dbReference>
<dbReference type="InterPro" id="IPR010982">
    <property type="entry name" value="Lambda_DNA-bd_dom_sf"/>
</dbReference>
<dbReference type="Gene3D" id="1.10.260.40">
    <property type="entry name" value="lambda repressor-like DNA-binding domains"/>
    <property type="match status" value="1"/>
</dbReference>
<dbReference type="SUPFAM" id="SSF47413">
    <property type="entry name" value="lambda repressor-like DNA-binding domains"/>
    <property type="match status" value="1"/>
</dbReference>
<keyword evidence="1" id="KW-0805">Transcription regulation</keyword>
<dbReference type="InterPro" id="IPR028082">
    <property type="entry name" value="Peripla_BP_I"/>
</dbReference>
<reference evidence="5 6" key="1">
    <citation type="submission" date="2018-05" db="EMBL/GenBank/DDBJ databases">
        <title>Acuticoccus sediminis sp. nov., isolated from deep-sea sediment of Indian Ocean.</title>
        <authorList>
            <person name="Liu X."/>
            <person name="Lai Q."/>
            <person name="Du Y."/>
            <person name="Sun F."/>
            <person name="Zhang X."/>
            <person name="Wang S."/>
            <person name="Shao Z."/>
        </authorList>
    </citation>
    <scope>NUCLEOTIDE SEQUENCE [LARGE SCALE GENOMIC DNA]</scope>
    <source>
        <strain evidence="5 6">PTG4-2</strain>
    </source>
</reference>
<dbReference type="RefSeq" id="WP_111344834.1">
    <property type="nucleotide sequence ID" value="NZ_JAIWKD010000002.1"/>
</dbReference>
<gene>
    <name evidence="5" type="ORF">DLJ53_10055</name>
</gene>
<comment type="caution">
    <text evidence="5">The sequence shown here is derived from an EMBL/GenBank/DDBJ whole genome shotgun (WGS) entry which is preliminary data.</text>
</comment>
<dbReference type="PRINTS" id="PR00036">
    <property type="entry name" value="HTHLACI"/>
</dbReference>
<dbReference type="PANTHER" id="PTHR30146">
    <property type="entry name" value="LACI-RELATED TRANSCRIPTIONAL REPRESSOR"/>
    <property type="match status" value="1"/>
</dbReference>
<name>A0A8B2NWK1_9HYPH</name>
<dbReference type="PANTHER" id="PTHR30146:SF138">
    <property type="entry name" value="TRANSCRIPTIONAL REGULATORY PROTEIN"/>
    <property type="match status" value="1"/>
</dbReference>
<sequence length="342" mass="36992">MNRKRGGPTIKDVAQAAGVSIGTASRVINKKATVRPEIRNAVLSAIDRLNYRPNAVAQSMRRQSTQLVGCIIREINIPALAAFVRATHDVLDQAGYSLVISNSEGIREREIELIDRLGRLQTDGVILGPYSPIDAQFEKVLHDFGGPIVLVDRDKPDWADAVMADHAGSIEAATTRLINLGHRRICLITGRPDLFPAGERVRGYRNAFARAGLPVDEAYVRTTGFLANEGFRHSSSILGGKDAPTAIIAGGIDMLAGVLRAVRVRGLSIPQDISVIGSGESELAELHSPPISIQRWDQAEVGRTAAHLLLRRISGDRTSPPEHVLLPAEFVERGSIGPPRQS</sequence>
<dbReference type="PROSITE" id="PS50932">
    <property type="entry name" value="HTH_LACI_2"/>
    <property type="match status" value="1"/>
</dbReference>
<dbReference type="OrthoDB" id="7811243at2"/>
<dbReference type="GO" id="GO:0000976">
    <property type="term" value="F:transcription cis-regulatory region binding"/>
    <property type="evidence" value="ECO:0007669"/>
    <property type="project" value="TreeGrafter"/>
</dbReference>
<dbReference type="Pfam" id="PF13377">
    <property type="entry name" value="Peripla_BP_3"/>
    <property type="match status" value="1"/>
</dbReference>
<evidence type="ECO:0000313" key="5">
    <source>
        <dbReference type="EMBL" id="RAI01742.1"/>
    </source>
</evidence>
<dbReference type="Proteomes" id="UP000249590">
    <property type="component" value="Unassembled WGS sequence"/>
</dbReference>